<dbReference type="GO" id="GO:0016747">
    <property type="term" value="F:acyltransferase activity, transferring groups other than amino-acyl groups"/>
    <property type="evidence" value="ECO:0007669"/>
    <property type="project" value="InterPro"/>
</dbReference>
<dbReference type="Proteomes" id="UP000253805">
    <property type="component" value="Unassembled WGS sequence"/>
</dbReference>
<feature type="transmembrane region" description="Helical" evidence="1">
    <location>
        <begin position="267"/>
        <end position="288"/>
    </location>
</feature>
<organism evidence="3 4">
    <name type="scientific">Adlercreutzia equolifaciens subsp. celatus</name>
    <dbReference type="NCBI Taxonomy" id="394340"/>
    <lineage>
        <taxon>Bacteria</taxon>
        <taxon>Bacillati</taxon>
        <taxon>Actinomycetota</taxon>
        <taxon>Coriobacteriia</taxon>
        <taxon>Eggerthellales</taxon>
        <taxon>Eggerthellaceae</taxon>
        <taxon>Adlercreutzia</taxon>
    </lineage>
</organism>
<dbReference type="InterPro" id="IPR002656">
    <property type="entry name" value="Acyl_transf_3_dom"/>
</dbReference>
<dbReference type="AlphaFoldDB" id="A0A369NYR9"/>
<dbReference type="Pfam" id="PF01757">
    <property type="entry name" value="Acyl_transf_3"/>
    <property type="match status" value="1"/>
</dbReference>
<keyword evidence="1" id="KW-1133">Transmembrane helix</keyword>
<evidence type="ECO:0000256" key="1">
    <source>
        <dbReference type="SAM" id="Phobius"/>
    </source>
</evidence>
<feature type="transmembrane region" description="Helical" evidence="1">
    <location>
        <begin position="47"/>
        <end position="67"/>
    </location>
</feature>
<feature type="transmembrane region" description="Helical" evidence="1">
    <location>
        <begin position="185"/>
        <end position="203"/>
    </location>
</feature>
<feature type="transmembrane region" description="Helical" evidence="1">
    <location>
        <begin position="327"/>
        <end position="354"/>
    </location>
</feature>
<feature type="transmembrane region" description="Helical" evidence="1">
    <location>
        <begin position="209"/>
        <end position="224"/>
    </location>
</feature>
<evidence type="ECO:0000259" key="2">
    <source>
        <dbReference type="Pfam" id="PF01757"/>
    </source>
</evidence>
<proteinExistence type="predicted"/>
<feature type="transmembrane region" description="Helical" evidence="1">
    <location>
        <begin position="114"/>
        <end position="134"/>
    </location>
</feature>
<feature type="transmembrane region" description="Helical" evidence="1">
    <location>
        <begin position="300"/>
        <end position="321"/>
    </location>
</feature>
<keyword evidence="1" id="KW-0812">Transmembrane</keyword>
<dbReference type="EMBL" id="PPUT01000013">
    <property type="protein sequence ID" value="RDC44647.1"/>
    <property type="molecule type" value="Genomic_DNA"/>
</dbReference>
<reference evidence="3 4" key="1">
    <citation type="journal article" date="2018" name="Elife">
        <title>Discovery and characterization of a prevalent human gut bacterial enzyme sufficient for the inactivation of a family of plant toxins.</title>
        <authorList>
            <person name="Koppel N."/>
            <person name="Bisanz J.E."/>
            <person name="Pandelia M.E."/>
            <person name="Turnbaugh P.J."/>
            <person name="Balskus E.P."/>
        </authorList>
    </citation>
    <scope>NUCLEOTIDE SEQUENCE [LARGE SCALE GENOMIC DNA]</scope>
    <source>
        <strain evidence="3 4">OB21 GAM 11</strain>
    </source>
</reference>
<sequence length="391" mass="44209">MKRPFCKLEDRTRRPSRDIGCDDSIDYTSSRRQNRPRRPMRNSNIELLRIVSMVLIALFHFSVHGAWPENGPLASDTAVEMLSFGGKIGVNCFVLITGYFMAHGRLKVQSLLRVVLQTWFYSFAILAIFAIAQPDLVTPDRLRKAVTPITSGEYWFITCYLALMVTSPFLNVLYRHLSDSGRRNLMIIGFVVLSAIPTITTYNPIGSDLVWFFYLYLLGGWLRDRPLWTRRGNASALAGGVLFVWASMAAIGWAQRAFGFDYVLPDYFIWQYMVPTFAASLGLFGLFAEWKMPPIRWVNTAAKGALGVYLIHDNPIIRAWLWPHLVWVYALGPAAILAVGVLSGIVIYAVGAAIDLARIRLLERPVMRWISEKLAQPLEKVSRRIEGIATS</sequence>
<feature type="transmembrane region" description="Helical" evidence="1">
    <location>
        <begin position="236"/>
        <end position="255"/>
    </location>
</feature>
<gene>
    <name evidence="3" type="ORF">C1850_06080</name>
</gene>
<evidence type="ECO:0000313" key="4">
    <source>
        <dbReference type="Proteomes" id="UP000253805"/>
    </source>
</evidence>
<feature type="transmembrane region" description="Helical" evidence="1">
    <location>
        <begin position="82"/>
        <end position="102"/>
    </location>
</feature>
<protein>
    <recommendedName>
        <fullName evidence="2">Acyltransferase 3 domain-containing protein</fullName>
    </recommendedName>
</protein>
<feature type="transmembrane region" description="Helical" evidence="1">
    <location>
        <begin position="154"/>
        <end position="173"/>
    </location>
</feature>
<evidence type="ECO:0000313" key="3">
    <source>
        <dbReference type="EMBL" id="RDC44647.1"/>
    </source>
</evidence>
<keyword evidence="1" id="KW-0472">Membrane</keyword>
<name>A0A369NYR9_9ACTN</name>
<accession>A0A369NYR9</accession>
<comment type="caution">
    <text evidence="3">The sequence shown here is derived from an EMBL/GenBank/DDBJ whole genome shotgun (WGS) entry which is preliminary data.</text>
</comment>
<feature type="domain" description="Acyltransferase 3" evidence="2">
    <location>
        <begin position="43"/>
        <end position="343"/>
    </location>
</feature>